<feature type="transmembrane region" description="Helical" evidence="2">
    <location>
        <begin position="348"/>
        <end position="366"/>
    </location>
</feature>
<reference evidence="3 4" key="1">
    <citation type="submission" date="2009-01" db="EMBL/GenBank/DDBJ databases">
        <title>Complete sequence of chromosome of Methylobacterium nodulans ORS 2060.</title>
        <authorList>
            <consortium name="US DOE Joint Genome Institute"/>
            <person name="Lucas S."/>
            <person name="Copeland A."/>
            <person name="Lapidus A."/>
            <person name="Glavina del Rio T."/>
            <person name="Dalin E."/>
            <person name="Tice H."/>
            <person name="Bruce D."/>
            <person name="Goodwin L."/>
            <person name="Pitluck S."/>
            <person name="Sims D."/>
            <person name="Brettin T."/>
            <person name="Detter J.C."/>
            <person name="Han C."/>
            <person name="Larimer F."/>
            <person name="Land M."/>
            <person name="Hauser L."/>
            <person name="Kyrpides N."/>
            <person name="Ivanova N."/>
            <person name="Marx C.J."/>
            <person name="Richardson P."/>
        </authorList>
    </citation>
    <scope>NUCLEOTIDE SEQUENCE [LARGE SCALE GENOMIC DNA]</scope>
    <source>
        <strain evidence="4">LMG 21967 / CNCM I-2342 / ORS 2060</strain>
    </source>
</reference>
<feature type="transmembrane region" description="Helical" evidence="2">
    <location>
        <begin position="28"/>
        <end position="48"/>
    </location>
</feature>
<dbReference type="OrthoDB" id="7976602at2"/>
<feature type="region of interest" description="Disordered" evidence="1">
    <location>
        <begin position="444"/>
        <end position="477"/>
    </location>
</feature>
<dbReference type="STRING" id="460265.Mnod_5694"/>
<keyword evidence="2" id="KW-1133">Transmembrane helix</keyword>
<dbReference type="HOGENOM" id="CLU_033215_6_0_5"/>
<keyword evidence="4" id="KW-1185">Reference proteome</keyword>
<evidence type="ECO:0000313" key="4">
    <source>
        <dbReference type="Proteomes" id="UP000008207"/>
    </source>
</evidence>
<dbReference type="Pfam" id="PF16868">
    <property type="entry name" value="NMT1_3"/>
    <property type="match status" value="1"/>
</dbReference>
<evidence type="ECO:0000313" key="3">
    <source>
        <dbReference type="EMBL" id="ACL60531.1"/>
    </source>
</evidence>
<proteinExistence type="predicted"/>
<protein>
    <submittedName>
        <fullName evidence="3">TRAP-type uncharacterized transport system periplasmic component-like protein</fullName>
    </submittedName>
</protein>
<dbReference type="AlphaFoldDB" id="B8IQL9"/>
<dbReference type="eggNOG" id="COG2358">
    <property type="taxonomic scope" value="Bacteria"/>
</dbReference>
<name>B8IQL9_METNO</name>
<evidence type="ECO:0000256" key="1">
    <source>
        <dbReference type="SAM" id="MobiDB-lite"/>
    </source>
</evidence>
<organism evidence="3 4">
    <name type="scientific">Methylobacterium nodulans (strain LMG 21967 / CNCM I-2342 / ORS 2060)</name>
    <dbReference type="NCBI Taxonomy" id="460265"/>
    <lineage>
        <taxon>Bacteria</taxon>
        <taxon>Pseudomonadati</taxon>
        <taxon>Pseudomonadota</taxon>
        <taxon>Alphaproteobacteria</taxon>
        <taxon>Hyphomicrobiales</taxon>
        <taxon>Methylobacteriaceae</taxon>
        <taxon>Methylobacterium</taxon>
    </lineage>
</organism>
<keyword evidence="2" id="KW-0472">Membrane</keyword>
<dbReference type="Gene3D" id="3.40.190.10">
    <property type="entry name" value="Periplasmic binding protein-like II"/>
    <property type="match status" value="2"/>
</dbReference>
<dbReference type="SUPFAM" id="SSF53850">
    <property type="entry name" value="Periplasmic binding protein-like II"/>
    <property type="match status" value="1"/>
</dbReference>
<dbReference type="PANTHER" id="PTHR42941">
    <property type="entry name" value="SLL1037 PROTEIN"/>
    <property type="match status" value="1"/>
</dbReference>
<dbReference type="PANTHER" id="PTHR42941:SF1">
    <property type="entry name" value="SLL1037 PROTEIN"/>
    <property type="match status" value="1"/>
</dbReference>
<dbReference type="EMBL" id="CP001349">
    <property type="protein sequence ID" value="ACL60531.1"/>
    <property type="molecule type" value="Genomic_DNA"/>
</dbReference>
<dbReference type="KEGG" id="mno:Mnod_5694"/>
<sequence length="477" mass="50166">MAPDARSTSPAPETAVTVVPQPRRWGRLALVVVLLLGVAAVFAVAHFWSPHANLRITTGPPGSTAHRFITAFVSVSKVQHPRVNLELVQVSDLAGSAKALEEGRTDLAIVRSDAAPPANAQTIVILRRDVVAFVLPPHSHVSSIANLAGKTIGIPSGPLQASNAQVLDTVLSYFDVPAKDVSRTFLSVDELAKAVQQKKLAAVLTVGPMAPGEVVDVVAAIARATKGTPGILGLDEAETIGKRFPGFESIDVPAGAFRARPATPSDTVTTLAVTYRFAASELMPNVVAAAIARSILTTKAKLVAITPLANQIEAPDPDDKSPILPVHPGVAAYLSNGDQSFFDQFQQYFYVGGLVVSLAGSFFAAASARWNRRRSEADWRPIKRLVEIADAAPRADGTEIAALESEFHQLVSAVLGRSPGGGDTDRMSAFSTALAHARHALDQRRASLEPDTGSRPAPTLVVSQRTPPASAGPVLPP</sequence>
<dbReference type="Proteomes" id="UP000008207">
    <property type="component" value="Chromosome"/>
</dbReference>
<gene>
    <name evidence="3" type="ordered locus">Mnod_5694</name>
</gene>
<accession>B8IQL9</accession>
<dbReference type="InterPro" id="IPR011852">
    <property type="entry name" value="TRAP_TAXI"/>
</dbReference>
<keyword evidence="2" id="KW-0812">Transmembrane</keyword>
<evidence type="ECO:0000256" key="2">
    <source>
        <dbReference type="SAM" id="Phobius"/>
    </source>
</evidence>